<evidence type="ECO:0000256" key="1">
    <source>
        <dbReference type="SAM" id="SignalP"/>
    </source>
</evidence>
<reference evidence="2 3" key="1">
    <citation type="submission" date="2022-10" db="EMBL/GenBank/DDBJ databases">
        <title>Luteolibacter arcticus strain CCTCC AB 2014275, whole genome shotgun sequencing project.</title>
        <authorList>
            <person name="Zhao G."/>
            <person name="Shen L."/>
        </authorList>
    </citation>
    <scope>NUCLEOTIDE SEQUENCE [LARGE SCALE GENOMIC DNA]</scope>
    <source>
        <strain evidence="2 3">CCTCC AB 2014275</strain>
    </source>
</reference>
<keyword evidence="3" id="KW-1185">Reference proteome</keyword>
<sequence length="219" mass="22642">MKAIPLLALLFASSPSVAPAAVTLFQTDNFDALGGWTSGGPNPNPPVIFADSGPLGGGDSSLRVTANGGGAGGRLVTFNRTTWTGDFTGEGVTTIMADLRNLGTSSLSVRIAFNGPGGWWITAAESVPASAPWGNFDFDIRAVSLVASDSGTNAVATLANVTEMRILHSPDPDHTGVALSSSMLIDNITAVPEPSALILLAWSPLLLKRKRRFAKNAIP</sequence>
<feature type="chain" id="PRO_5046861606" description="PEP-CTERM protein-sorting domain-containing protein" evidence="1">
    <location>
        <begin position="21"/>
        <end position="219"/>
    </location>
</feature>
<comment type="caution">
    <text evidence="2">The sequence shown here is derived from an EMBL/GenBank/DDBJ whole genome shotgun (WGS) entry which is preliminary data.</text>
</comment>
<evidence type="ECO:0000313" key="3">
    <source>
        <dbReference type="Proteomes" id="UP001320876"/>
    </source>
</evidence>
<feature type="signal peptide" evidence="1">
    <location>
        <begin position="1"/>
        <end position="20"/>
    </location>
</feature>
<evidence type="ECO:0008006" key="4">
    <source>
        <dbReference type="Google" id="ProtNLM"/>
    </source>
</evidence>
<dbReference type="RefSeq" id="WP_264487584.1">
    <property type="nucleotide sequence ID" value="NZ_JAPDDT010000004.1"/>
</dbReference>
<gene>
    <name evidence="2" type="ORF">OKA05_13020</name>
</gene>
<organism evidence="2 3">
    <name type="scientific">Luteolibacter arcticus</name>
    <dbReference type="NCBI Taxonomy" id="1581411"/>
    <lineage>
        <taxon>Bacteria</taxon>
        <taxon>Pseudomonadati</taxon>
        <taxon>Verrucomicrobiota</taxon>
        <taxon>Verrucomicrobiia</taxon>
        <taxon>Verrucomicrobiales</taxon>
        <taxon>Verrucomicrobiaceae</taxon>
        <taxon>Luteolibacter</taxon>
    </lineage>
</organism>
<dbReference type="Proteomes" id="UP001320876">
    <property type="component" value="Unassembled WGS sequence"/>
</dbReference>
<protein>
    <recommendedName>
        <fullName evidence="4">PEP-CTERM protein-sorting domain-containing protein</fullName>
    </recommendedName>
</protein>
<evidence type="ECO:0000313" key="2">
    <source>
        <dbReference type="EMBL" id="MCW1923479.1"/>
    </source>
</evidence>
<keyword evidence="1" id="KW-0732">Signal</keyword>
<proteinExistence type="predicted"/>
<dbReference type="EMBL" id="JAPDDT010000004">
    <property type="protein sequence ID" value="MCW1923479.1"/>
    <property type="molecule type" value="Genomic_DNA"/>
</dbReference>
<accession>A0ABT3GIY3</accession>
<name>A0ABT3GIY3_9BACT</name>